<dbReference type="OrthoDB" id="369216at2"/>
<dbReference type="InterPro" id="IPR014982">
    <property type="entry name" value="GSCFA"/>
</dbReference>
<organism evidence="2 3">
    <name type="scientific">Rubrivivax albus</name>
    <dbReference type="NCBI Taxonomy" id="2499835"/>
    <lineage>
        <taxon>Bacteria</taxon>
        <taxon>Pseudomonadati</taxon>
        <taxon>Pseudomonadota</taxon>
        <taxon>Betaproteobacteria</taxon>
        <taxon>Burkholderiales</taxon>
        <taxon>Sphaerotilaceae</taxon>
        <taxon>Rubrivivax</taxon>
    </lineage>
</organism>
<sequence length="252" mass="27667">MFDRAFGRFTPQDAAWQRTDGRWVDPFRPQVEPDGFDTPAAVTAARDEHLAHVRAMFTQACWLVFTLGLTEAWHSLEDGAVYPLAPGVAAGAFDPRRHAFINFGVDEVRADLDAFISRLRSVNPACGVVLTVSPVPLIATFEDRQVWTATTYSKAVLRVAADEAAQRHERVLYFPSYEVITSPAAQGRYWADDLRQVTEAGVAHVMRLFTAHVLGGAGASTSALPAMATAQTRDVVCDEETIAHSLRALDPR</sequence>
<keyword evidence="3" id="KW-1185">Reference proteome</keyword>
<protein>
    <submittedName>
        <fullName evidence="2">GSCFA domain-containing protein</fullName>
    </submittedName>
</protein>
<gene>
    <name evidence="2" type="ORF">ENE75_20585</name>
</gene>
<reference evidence="2 3" key="1">
    <citation type="submission" date="2019-01" db="EMBL/GenBank/DDBJ databases">
        <authorList>
            <person name="Chen W.-M."/>
        </authorList>
    </citation>
    <scope>NUCLEOTIDE SEQUENCE [LARGE SCALE GENOMIC DNA]</scope>
    <source>
        <strain evidence="2 3">ICH-3</strain>
    </source>
</reference>
<evidence type="ECO:0000259" key="1">
    <source>
        <dbReference type="Pfam" id="PF08885"/>
    </source>
</evidence>
<name>A0A437JRH7_9BURK</name>
<feature type="domain" description="GSCFA" evidence="1">
    <location>
        <begin position="12"/>
        <end position="209"/>
    </location>
</feature>
<comment type="caution">
    <text evidence="2">The sequence shown here is derived from an EMBL/GenBank/DDBJ whole genome shotgun (WGS) entry which is preliminary data.</text>
</comment>
<dbReference type="SUPFAM" id="SSF52266">
    <property type="entry name" value="SGNH hydrolase"/>
    <property type="match status" value="1"/>
</dbReference>
<accession>A0A437JRH7</accession>
<dbReference type="AlphaFoldDB" id="A0A437JRH7"/>
<dbReference type="RefSeq" id="WP_128200220.1">
    <property type="nucleotide sequence ID" value="NZ_SACT01000008.1"/>
</dbReference>
<dbReference type="Pfam" id="PF08885">
    <property type="entry name" value="GSCFA"/>
    <property type="match status" value="1"/>
</dbReference>
<dbReference type="EMBL" id="SACT01000008">
    <property type="protein sequence ID" value="RVT49469.1"/>
    <property type="molecule type" value="Genomic_DNA"/>
</dbReference>
<proteinExistence type="predicted"/>
<dbReference type="Proteomes" id="UP000288178">
    <property type="component" value="Unassembled WGS sequence"/>
</dbReference>
<evidence type="ECO:0000313" key="3">
    <source>
        <dbReference type="Proteomes" id="UP000288178"/>
    </source>
</evidence>
<evidence type="ECO:0000313" key="2">
    <source>
        <dbReference type="EMBL" id="RVT49469.1"/>
    </source>
</evidence>